<evidence type="ECO:0000256" key="1">
    <source>
        <dbReference type="ARBA" id="ARBA00022723"/>
    </source>
</evidence>
<dbReference type="Pfam" id="PF04166">
    <property type="entry name" value="PdxA"/>
    <property type="match status" value="1"/>
</dbReference>
<evidence type="ECO:0000256" key="2">
    <source>
        <dbReference type="ARBA" id="ARBA00023002"/>
    </source>
</evidence>
<keyword evidence="1" id="KW-0479">Metal-binding</keyword>
<dbReference type="GO" id="GO:0046872">
    <property type="term" value="F:metal ion binding"/>
    <property type="evidence" value="ECO:0007669"/>
    <property type="project" value="UniProtKB-KW"/>
</dbReference>
<name>A0A381QLC5_9ZZZZ</name>
<dbReference type="PANTHER" id="PTHR30004">
    <property type="entry name" value="4-HYDROXYTHREONINE-4-PHOSPHATE DEHYDROGENASE"/>
    <property type="match status" value="1"/>
</dbReference>
<dbReference type="GO" id="GO:0051287">
    <property type="term" value="F:NAD binding"/>
    <property type="evidence" value="ECO:0007669"/>
    <property type="project" value="InterPro"/>
</dbReference>
<gene>
    <name evidence="4" type="ORF">METZ01_LOCUS32999</name>
</gene>
<reference evidence="4" key="1">
    <citation type="submission" date="2018-05" db="EMBL/GenBank/DDBJ databases">
        <authorList>
            <person name="Lanie J.A."/>
            <person name="Ng W.-L."/>
            <person name="Kazmierczak K.M."/>
            <person name="Andrzejewski T.M."/>
            <person name="Davidsen T.M."/>
            <person name="Wayne K.J."/>
            <person name="Tettelin H."/>
            <person name="Glass J.I."/>
            <person name="Rusch D."/>
            <person name="Podicherti R."/>
            <person name="Tsui H.-C.T."/>
            <person name="Winkler M.E."/>
        </authorList>
    </citation>
    <scope>NUCLEOTIDE SEQUENCE</scope>
</reference>
<dbReference type="SUPFAM" id="SSF53659">
    <property type="entry name" value="Isocitrate/Isopropylmalate dehydrogenase-like"/>
    <property type="match status" value="1"/>
</dbReference>
<evidence type="ECO:0008006" key="5">
    <source>
        <dbReference type="Google" id="ProtNLM"/>
    </source>
</evidence>
<evidence type="ECO:0000256" key="3">
    <source>
        <dbReference type="ARBA" id="ARBA00023027"/>
    </source>
</evidence>
<accession>A0A381QLC5</accession>
<dbReference type="EMBL" id="UINC01001416">
    <property type="protein sequence ID" value="SUZ80145.1"/>
    <property type="molecule type" value="Genomic_DNA"/>
</dbReference>
<evidence type="ECO:0000313" key="4">
    <source>
        <dbReference type="EMBL" id="SUZ80145.1"/>
    </source>
</evidence>
<proteinExistence type="predicted"/>
<dbReference type="InterPro" id="IPR005255">
    <property type="entry name" value="PdxA_fam"/>
</dbReference>
<keyword evidence="3" id="KW-0520">NAD</keyword>
<dbReference type="GO" id="GO:0016491">
    <property type="term" value="F:oxidoreductase activity"/>
    <property type="evidence" value="ECO:0007669"/>
    <property type="project" value="UniProtKB-KW"/>
</dbReference>
<keyword evidence="2" id="KW-0560">Oxidoreductase</keyword>
<dbReference type="NCBIfam" id="TIGR00557">
    <property type="entry name" value="pdxA"/>
    <property type="match status" value="1"/>
</dbReference>
<dbReference type="Gene3D" id="3.40.718.10">
    <property type="entry name" value="Isopropylmalate Dehydrogenase"/>
    <property type="match status" value="1"/>
</dbReference>
<sequence>MNINFKESIIKLMKNKIKKKLIIGFSIGDYNGVGPEVLIKSFSNKKLFKRCIPVIFCDPKIIKFYKNKLKIQIDIFICSNISSIKENVLNIYSIINNDITIEPGTVNSIVGEYALKSLEELFISINNNKINGIVTLPFSKISIQSKKFNFPGHTEYLLEKTNQKENIMIMVSNKIKIGFISGHLPLKLMINSINKEKFYNKILIFINSLKYDFNIEKPKIAILGINPHAGEFGLLGKEEIELINPIINKLNKKENKIEGPFSADSFFGMKNYLKYDGVISCYHDQGLIGFKSLFFDEGVNYTGGLPIVRTSPDHGTAHDIAGKGKASELSLTNAIKLNIKILNNRNFNS</sequence>
<protein>
    <recommendedName>
        <fullName evidence="5">4-hydroxythreonine-4-phosphate dehydrogenase</fullName>
    </recommendedName>
</protein>
<dbReference type="AlphaFoldDB" id="A0A381QLC5"/>
<organism evidence="4">
    <name type="scientific">marine metagenome</name>
    <dbReference type="NCBI Taxonomy" id="408172"/>
    <lineage>
        <taxon>unclassified sequences</taxon>
        <taxon>metagenomes</taxon>
        <taxon>ecological metagenomes</taxon>
    </lineage>
</organism>
<dbReference type="PANTHER" id="PTHR30004:SF6">
    <property type="entry name" value="D-THREONATE 4-PHOSPHATE DEHYDROGENASE"/>
    <property type="match status" value="1"/>
</dbReference>